<dbReference type="Proteomes" id="UP000199435">
    <property type="component" value="Unassembled WGS sequence"/>
</dbReference>
<proteinExistence type="predicted"/>
<evidence type="ECO:0000313" key="3">
    <source>
        <dbReference type="Proteomes" id="UP000199435"/>
    </source>
</evidence>
<protein>
    <submittedName>
        <fullName evidence="2">Uncharacterized protein</fullName>
    </submittedName>
</protein>
<gene>
    <name evidence="2" type="ORF">GA0061102_10872</name>
</gene>
<dbReference type="AlphaFoldDB" id="A0A1C3XDI0"/>
<accession>A0A1C3XDI0</accession>
<organism evidence="2 3">
    <name type="scientific">Rhizobium miluonense</name>
    <dbReference type="NCBI Taxonomy" id="411945"/>
    <lineage>
        <taxon>Bacteria</taxon>
        <taxon>Pseudomonadati</taxon>
        <taxon>Pseudomonadota</taxon>
        <taxon>Alphaproteobacteria</taxon>
        <taxon>Hyphomicrobiales</taxon>
        <taxon>Rhizobiaceae</taxon>
        <taxon>Rhizobium/Agrobacterium group</taxon>
        <taxon>Rhizobium</taxon>
    </lineage>
</organism>
<evidence type="ECO:0000256" key="1">
    <source>
        <dbReference type="SAM" id="MobiDB-lite"/>
    </source>
</evidence>
<reference evidence="3" key="1">
    <citation type="submission" date="2016-08" db="EMBL/GenBank/DDBJ databases">
        <authorList>
            <person name="Varghese N."/>
            <person name="Submissions Spin"/>
        </authorList>
    </citation>
    <scope>NUCLEOTIDE SEQUENCE [LARGE SCALE GENOMIC DNA]</scope>
    <source>
        <strain evidence="3">HAMBI 2971</strain>
    </source>
</reference>
<dbReference type="RefSeq" id="WP_092856757.1">
    <property type="nucleotide sequence ID" value="NZ_FMAH01000087.1"/>
</dbReference>
<dbReference type="EMBL" id="FMAH01000087">
    <property type="protein sequence ID" value="SCB50323.1"/>
    <property type="molecule type" value="Genomic_DNA"/>
</dbReference>
<name>A0A1C3XDI0_9HYPH</name>
<feature type="region of interest" description="Disordered" evidence="1">
    <location>
        <begin position="35"/>
        <end position="75"/>
    </location>
</feature>
<keyword evidence="3" id="KW-1185">Reference proteome</keyword>
<sequence length="86" mass="9608">MCPEKPTVVPISAPGLGLPNPIQYYPYQSPLLPASESEKEAYERGVKAGKREAENQKNPYPDNSEQAKAYEHGYLDGQKIRFTDIP</sequence>
<feature type="compositionally biased region" description="Polar residues" evidence="1">
    <location>
        <begin position="56"/>
        <end position="66"/>
    </location>
</feature>
<feature type="compositionally biased region" description="Basic and acidic residues" evidence="1">
    <location>
        <begin position="36"/>
        <end position="55"/>
    </location>
</feature>
<evidence type="ECO:0000313" key="2">
    <source>
        <dbReference type="EMBL" id="SCB50323.1"/>
    </source>
</evidence>
<dbReference type="OrthoDB" id="8402006at2"/>